<dbReference type="InterPro" id="IPR045188">
    <property type="entry name" value="Boi1/Boi2-like"/>
</dbReference>
<dbReference type="GO" id="GO:0055037">
    <property type="term" value="C:recycling endosome"/>
    <property type="evidence" value="ECO:0007669"/>
    <property type="project" value="TreeGrafter"/>
</dbReference>
<dbReference type="Proteomes" id="UP000792457">
    <property type="component" value="Unassembled WGS sequence"/>
</dbReference>
<reference evidence="8" key="1">
    <citation type="submission" date="2013-04" db="EMBL/GenBank/DDBJ databases">
        <authorList>
            <person name="Qu J."/>
            <person name="Murali S.C."/>
            <person name="Bandaranaike D."/>
            <person name="Bellair M."/>
            <person name="Blankenburg K."/>
            <person name="Chao H."/>
            <person name="Dinh H."/>
            <person name="Doddapaneni H."/>
            <person name="Downs B."/>
            <person name="Dugan-Rocha S."/>
            <person name="Elkadiri S."/>
            <person name="Gnanaolivu R.D."/>
            <person name="Hernandez B."/>
            <person name="Javaid M."/>
            <person name="Jayaseelan J.C."/>
            <person name="Lee S."/>
            <person name="Li M."/>
            <person name="Ming W."/>
            <person name="Munidasa M."/>
            <person name="Muniz J."/>
            <person name="Nguyen L."/>
            <person name="Ongeri F."/>
            <person name="Osuji N."/>
            <person name="Pu L.-L."/>
            <person name="Puazo M."/>
            <person name="Qu C."/>
            <person name="Quiroz J."/>
            <person name="Raj R."/>
            <person name="Weissenberger G."/>
            <person name="Xin Y."/>
            <person name="Zou X."/>
            <person name="Han Y."/>
            <person name="Richards S."/>
            <person name="Worley K."/>
            <person name="Muzny D."/>
            <person name="Gibbs R."/>
        </authorList>
    </citation>
    <scope>NUCLEOTIDE SEQUENCE</scope>
    <source>
        <strain evidence="8">Sampled in the wild</strain>
    </source>
</reference>
<dbReference type="InterPro" id="IPR001849">
    <property type="entry name" value="PH_domain"/>
</dbReference>
<dbReference type="PANTHER" id="PTHR22902:SF27">
    <property type="entry name" value="PLECKSTRIN HOMOLOGY DOMAIN-CONTAINING FAMILY A MEMBER 3"/>
    <property type="match status" value="1"/>
</dbReference>
<dbReference type="FunFam" id="2.30.29.30:FF:000085">
    <property type="entry name" value="Pleckstrin homology domain-containing family A member 8"/>
    <property type="match status" value="1"/>
</dbReference>
<feature type="compositionally biased region" description="Low complexity" evidence="6">
    <location>
        <begin position="241"/>
        <end position="250"/>
    </location>
</feature>
<dbReference type="SUPFAM" id="SSF50729">
    <property type="entry name" value="PH domain-like"/>
    <property type="match status" value="1"/>
</dbReference>
<dbReference type="GO" id="GO:0005829">
    <property type="term" value="C:cytosol"/>
    <property type="evidence" value="ECO:0007669"/>
    <property type="project" value="GOC"/>
</dbReference>
<feature type="region of interest" description="Disordered" evidence="6">
    <location>
        <begin position="106"/>
        <end position="151"/>
    </location>
</feature>
<dbReference type="GO" id="GO:0005802">
    <property type="term" value="C:trans-Golgi network"/>
    <property type="evidence" value="ECO:0007669"/>
    <property type="project" value="TreeGrafter"/>
</dbReference>
<keyword evidence="3" id="KW-0597">Phosphoprotein</keyword>
<keyword evidence="4" id="KW-0333">Golgi apparatus</keyword>
<evidence type="ECO:0000256" key="6">
    <source>
        <dbReference type="SAM" id="MobiDB-lite"/>
    </source>
</evidence>
<sequence length="250" mass="27569">MEGVLWKWTNYWNGWQTRWFVLENCVLAYYKSQEEVNQGCKGSIKVTAAEIIVHPGGEGTRMDIVVPGEQHFYLRAPSFKERQQWLVALGSAKQSYAIGDGPPPVPLSLPYSNGGENADSKRESTGSNPARSGRRRTSSSSTAPAGVPDPRGVYAALRSRRGELRLYCDLIIQQVHEIQSASSFIKENQNAVVDGTAKPYLERMHEAASVLGPTCDSFFEALEECLETVSPSSTQHHHSVSHSGSSQSFH</sequence>
<evidence type="ECO:0000313" key="8">
    <source>
        <dbReference type="EMBL" id="KAG8225973.1"/>
    </source>
</evidence>
<evidence type="ECO:0000256" key="3">
    <source>
        <dbReference type="ARBA" id="ARBA00022553"/>
    </source>
</evidence>
<evidence type="ECO:0000313" key="9">
    <source>
        <dbReference type="Proteomes" id="UP000792457"/>
    </source>
</evidence>
<comment type="caution">
    <text evidence="8">The sequence shown here is derived from an EMBL/GenBank/DDBJ whole genome shotgun (WGS) entry which is preliminary data.</text>
</comment>
<name>A0A8K0K4R8_LADFU</name>
<evidence type="ECO:0000256" key="1">
    <source>
        <dbReference type="ARBA" id="ARBA00004170"/>
    </source>
</evidence>
<dbReference type="GO" id="GO:0042147">
    <property type="term" value="P:retrograde transport, endosome to Golgi"/>
    <property type="evidence" value="ECO:0007669"/>
    <property type="project" value="TreeGrafter"/>
</dbReference>
<evidence type="ECO:0000259" key="7">
    <source>
        <dbReference type="PROSITE" id="PS50003"/>
    </source>
</evidence>
<accession>A0A8K0K4R8</accession>
<dbReference type="PANTHER" id="PTHR22902">
    <property type="entry name" value="SESQUIPEDALIAN"/>
    <property type="match status" value="1"/>
</dbReference>
<dbReference type="OrthoDB" id="1854502at2759"/>
<dbReference type="Gene3D" id="2.30.29.30">
    <property type="entry name" value="Pleckstrin-homology domain (PH domain)/Phosphotyrosine-binding domain (PTB)"/>
    <property type="match status" value="1"/>
</dbReference>
<evidence type="ECO:0000256" key="2">
    <source>
        <dbReference type="ARBA" id="ARBA00004198"/>
    </source>
</evidence>
<evidence type="ECO:0000256" key="5">
    <source>
        <dbReference type="ARBA" id="ARBA00023136"/>
    </source>
</evidence>
<keyword evidence="9" id="KW-1185">Reference proteome</keyword>
<keyword evidence="5" id="KW-0472">Membrane</keyword>
<proteinExistence type="predicted"/>
<feature type="domain" description="PH" evidence="7">
    <location>
        <begin position="1"/>
        <end position="94"/>
    </location>
</feature>
<protein>
    <recommendedName>
        <fullName evidence="7">PH domain-containing protein</fullName>
    </recommendedName>
</protein>
<dbReference type="GO" id="GO:0005769">
    <property type="term" value="C:early endosome"/>
    <property type="evidence" value="ECO:0007669"/>
    <property type="project" value="TreeGrafter"/>
</dbReference>
<feature type="region of interest" description="Disordered" evidence="6">
    <location>
        <begin position="231"/>
        <end position="250"/>
    </location>
</feature>
<dbReference type="AlphaFoldDB" id="A0A8K0K4R8"/>
<dbReference type="InterPro" id="IPR011993">
    <property type="entry name" value="PH-like_dom_sf"/>
</dbReference>
<dbReference type="PROSITE" id="PS50003">
    <property type="entry name" value="PH_DOMAIN"/>
    <property type="match status" value="1"/>
</dbReference>
<comment type="subcellular location">
    <subcellularLocation>
        <location evidence="2">Golgi apparatus</location>
        <location evidence="2">trans-Golgi network membrane</location>
    </subcellularLocation>
    <subcellularLocation>
        <location evidence="1">Membrane</location>
        <topology evidence="1">Peripheral membrane protein</topology>
    </subcellularLocation>
</comment>
<reference evidence="8" key="2">
    <citation type="submission" date="2017-10" db="EMBL/GenBank/DDBJ databases">
        <title>Ladona fulva Genome sequencing and assembly.</title>
        <authorList>
            <person name="Murali S."/>
            <person name="Richards S."/>
            <person name="Bandaranaike D."/>
            <person name="Bellair M."/>
            <person name="Blankenburg K."/>
            <person name="Chao H."/>
            <person name="Dinh H."/>
            <person name="Doddapaneni H."/>
            <person name="Dugan-Rocha S."/>
            <person name="Elkadiri S."/>
            <person name="Gnanaolivu R."/>
            <person name="Hernandez B."/>
            <person name="Skinner E."/>
            <person name="Javaid M."/>
            <person name="Lee S."/>
            <person name="Li M."/>
            <person name="Ming W."/>
            <person name="Munidasa M."/>
            <person name="Muniz J."/>
            <person name="Nguyen L."/>
            <person name="Hughes D."/>
            <person name="Osuji N."/>
            <person name="Pu L.-L."/>
            <person name="Puazo M."/>
            <person name="Qu C."/>
            <person name="Quiroz J."/>
            <person name="Raj R."/>
            <person name="Weissenberger G."/>
            <person name="Xin Y."/>
            <person name="Zou X."/>
            <person name="Han Y."/>
            <person name="Worley K."/>
            <person name="Muzny D."/>
            <person name="Gibbs R."/>
        </authorList>
    </citation>
    <scope>NUCLEOTIDE SEQUENCE</scope>
    <source>
        <strain evidence="8">Sampled in the wild</strain>
    </source>
</reference>
<dbReference type="GO" id="GO:0016020">
    <property type="term" value="C:membrane"/>
    <property type="evidence" value="ECO:0007669"/>
    <property type="project" value="UniProtKB-SubCell"/>
</dbReference>
<dbReference type="SMART" id="SM00233">
    <property type="entry name" value="PH"/>
    <property type="match status" value="1"/>
</dbReference>
<dbReference type="GO" id="GO:0001881">
    <property type="term" value="P:receptor recycling"/>
    <property type="evidence" value="ECO:0007669"/>
    <property type="project" value="TreeGrafter"/>
</dbReference>
<dbReference type="GO" id="GO:0007032">
    <property type="term" value="P:endosome organization"/>
    <property type="evidence" value="ECO:0007669"/>
    <property type="project" value="TreeGrafter"/>
</dbReference>
<organism evidence="8 9">
    <name type="scientific">Ladona fulva</name>
    <name type="common">Scarce chaser dragonfly</name>
    <name type="synonym">Libellula fulva</name>
    <dbReference type="NCBI Taxonomy" id="123851"/>
    <lineage>
        <taxon>Eukaryota</taxon>
        <taxon>Metazoa</taxon>
        <taxon>Ecdysozoa</taxon>
        <taxon>Arthropoda</taxon>
        <taxon>Hexapoda</taxon>
        <taxon>Insecta</taxon>
        <taxon>Pterygota</taxon>
        <taxon>Palaeoptera</taxon>
        <taxon>Odonata</taxon>
        <taxon>Epiprocta</taxon>
        <taxon>Anisoptera</taxon>
        <taxon>Libelluloidea</taxon>
        <taxon>Libellulidae</taxon>
        <taxon>Ladona</taxon>
    </lineage>
</organism>
<evidence type="ECO:0000256" key="4">
    <source>
        <dbReference type="ARBA" id="ARBA00023034"/>
    </source>
</evidence>
<gene>
    <name evidence="8" type="ORF">J437_LFUL006202</name>
</gene>
<dbReference type="Pfam" id="PF00169">
    <property type="entry name" value="PH"/>
    <property type="match status" value="1"/>
</dbReference>
<dbReference type="EMBL" id="KZ308260">
    <property type="protein sequence ID" value="KAG8225973.1"/>
    <property type="molecule type" value="Genomic_DNA"/>
</dbReference>